<protein>
    <submittedName>
        <fullName evidence="1">Uncharacterized protein</fullName>
    </submittedName>
</protein>
<proteinExistence type="predicted"/>
<sequence length="48" mass="5268">MVGAVGLEPTTLKRGQILSLLCIPIPPRADKIFAHNYCPFSILAKLNF</sequence>
<accession>A0A382ZMQ6</accession>
<gene>
    <name evidence="1" type="ORF">METZ01_LOCUS449424</name>
</gene>
<reference evidence="1" key="1">
    <citation type="submission" date="2018-05" db="EMBL/GenBank/DDBJ databases">
        <authorList>
            <person name="Lanie J.A."/>
            <person name="Ng W.-L."/>
            <person name="Kazmierczak K.M."/>
            <person name="Andrzejewski T.M."/>
            <person name="Davidsen T.M."/>
            <person name="Wayne K.J."/>
            <person name="Tettelin H."/>
            <person name="Glass J.I."/>
            <person name="Rusch D."/>
            <person name="Podicherti R."/>
            <person name="Tsui H.-C.T."/>
            <person name="Winkler M.E."/>
        </authorList>
    </citation>
    <scope>NUCLEOTIDE SEQUENCE</scope>
</reference>
<dbReference type="AlphaFoldDB" id="A0A382ZMQ6"/>
<evidence type="ECO:0000313" key="1">
    <source>
        <dbReference type="EMBL" id="SVD96570.1"/>
    </source>
</evidence>
<name>A0A382ZMQ6_9ZZZZ</name>
<dbReference type="EMBL" id="UINC01185052">
    <property type="protein sequence ID" value="SVD96570.1"/>
    <property type="molecule type" value="Genomic_DNA"/>
</dbReference>
<organism evidence="1">
    <name type="scientific">marine metagenome</name>
    <dbReference type="NCBI Taxonomy" id="408172"/>
    <lineage>
        <taxon>unclassified sequences</taxon>
        <taxon>metagenomes</taxon>
        <taxon>ecological metagenomes</taxon>
    </lineage>
</organism>